<reference evidence="2" key="1">
    <citation type="submission" date="2009-05" db="EMBL/GenBank/DDBJ databases">
        <title>The genome sequence of Ajellomyces capsulatus strain H143.</title>
        <authorList>
            <person name="Champion M."/>
            <person name="Cuomo C.A."/>
            <person name="Ma L.-J."/>
            <person name="Henn M.R."/>
            <person name="Sil A."/>
            <person name="Goldman B."/>
            <person name="Young S.K."/>
            <person name="Kodira C.D."/>
            <person name="Zeng Q."/>
            <person name="Koehrsen M."/>
            <person name="Alvarado L."/>
            <person name="Berlin A.M."/>
            <person name="Borenstein D."/>
            <person name="Chen Z."/>
            <person name="Engels R."/>
            <person name="Freedman E."/>
            <person name="Gellesch M."/>
            <person name="Goldberg J."/>
            <person name="Griggs A."/>
            <person name="Gujja S."/>
            <person name="Heiman D.I."/>
            <person name="Hepburn T.A."/>
            <person name="Howarth C."/>
            <person name="Jen D."/>
            <person name="Larson L."/>
            <person name="Lewis B."/>
            <person name="Mehta T."/>
            <person name="Park D."/>
            <person name="Pearson M."/>
            <person name="Roberts A."/>
            <person name="Saif S."/>
            <person name="Shea T.D."/>
            <person name="Shenoy N."/>
            <person name="Sisk P."/>
            <person name="Stolte C."/>
            <person name="Sykes S."/>
            <person name="Walk T."/>
            <person name="White J."/>
            <person name="Yandava C."/>
            <person name="Klein B."/>
            <person name="McEwen J.G."/>
            <person name="Puccia R."/>
            <person name="Goldman G.H."/>
            <person name="Felipe M.S."/>
            <person name="Nino-Vega G."/>
            <person name="San-Blas G."/>
            <person name="Taylor J.W."/>
            <person name="Mendoza L."/>
            <person name="Galagan J.E."/>
            <person name="Nusbaum C."/>
            <person name="Birren B.W."/>
        </authorList>
    </citation>
    <scope>NUCLEOTIDE SEQUENCE [LARGE SCALE GENOMIC DNA]</scope>
    <source>
        <strain evidence="2">H143</strain>
    </source>
</reference>
<dbReference type="OrthoDB" id="10554437at2759"/>
<dbReference type="AlphaFoldDB" id="C6HSA1"/>
<accession>C6HSA1</accession>
<dbReference type="OMA" id="RRIACNS"/>
<dbReference type="Proteomes" id="UP000002624">
    <property type="component" value="Unassembled WGS sequence"/>
</dbReference>
<dbReference type="HOGENOM" id="CLU_093892_0_0_1"/>
<name>C6HSA1_AJECH</name>
<organism evidence="1 2">
    <name type="scientific">Ajellomyces capsulatus (strain H143)</name>
    <name type="common">Darling's disease fungus</name>
    <name type="synonym">Histoplasma capsulatum</name>
    <dbReference type="NCBI Taxonomy" id="544712"/>
    <lineage>
        <taxon>Eukaryota</taxon>
        <taxon>Fungi</taxon>
        <taxon>Dikarya</taxon>
        <taxon>Ascomycota</taxon>
        <taxon>Pezizomycotina</taxon>
        <taxon>Eurotiomycetes</taxon>
        <taxon>Eurotiomycetidae</taxon>
        <taxon>Onygenales</taxon>
        <taxon>Ajellomycetaceae</taxon>
        <taxon>Histoplasma</taxon>
    </lineage>
</organism>
<evidence type="ECO:0000313" key="2">
    <source>
        <dbReference type="Proteomes" id="UP000002624"/>
    </source>
</evidence>
<gene>
    <name evidence="1" type="ORF">HCDG_09082</name>
</gene>
<evidence type="ECO:0000313" key="1">
    <source>
        <dbReference type="EMBL" id="EER36919.1"/>
    </source>
</evidence>
<protein>
    <submittedName>
        <fullName evidence="1">Uncharacterized protein</fullName>
    </submittedName>
</protein>
<dbReference type="VEuPathDB" id="FungiDB:HCDG_09082"/>
<proteinExistence type="predicted"/>
<dbReference type="EMBL" id="GG692437">
    <property type="protein sequence ID" value="EER36919.1"/>
    <property type="molecule type" value="Genomic_DNA"/>
</dbReference>
<sequence>MDISYRSFGALNHSKRLLGFTYHSAAEARYSYRCLPIAITWHLNTTDTMHVSVQLRTCPKTFSAPTGLYDEISSGDGRHGAVAIEFWGCTCTCTSGINTDYLRHFSALLRFFCLFDSAATKEAFSVSLPQHSEQAEMPGKCIGYHMVLTTVPRRIACNSSKQDSPPGIIIPSARTDSLYSHMSGRDSFRELATSENL</sequence>